<sequence length="156" mass="18056">NNPALNSKTAGALNDTLKRESLASVDRKEDGKLVCISLKKLDDDIKLWRECNDGIYYTRKFLNPEKDQFGIVWIQIAGDTLYLNVLIRDTMNIHKYYNIEMVKIPVQKSDETIVIKFVETLLFLRNMLITNLSLLYYGSVCRSERQKEGSMIIDTE</sequence>
<feature type="non-terminal residue" evidence="1">
    <location>
        <position position="1"/>
    </location>
</feature>
<dbReference type="Proteomes" id="UP000789860">
    <property type="component" value="Unassembled WGS sequence"/>
</dbReference>
<evidence type="ECO:0000313" key="1">
    <source>
        <dbReference type="EMBL" id="CAG8563836.1"/>
    </source>
</evidence>
<comment type="caution">
    <text evidence="1">The sequence shown here is derived from an EMBL/GenBank/DDBJ whole genome shotgun (WGS) entry which is preliminary data.</text>
</comment>
<organism evidence="1 2">
    <name type="scientific">Scutellospora calospora</name>
    <dbReference type="NCBI Taxonomy" id="85575"/>
    <lineage>
        <taxon>Eukaryota</taxon>
        <taxon>Fungi</taxon>
        <taxon>Fungi incertae sedis</taxon>
        <taxon>Mucoromycota</taxon>
        <taxon>Glomeromycotina</taxon>
        <taxon>Glomeromycetes</taxon>
        <taxon>Diversisporales</taxon>
        <taxon>Gigasporaceae</taxon>
        <taxon>Scutellospora</taxon>
    </lineage>
</organism>
<proteinExistence type="predicted"/>
<gene>
    <name evidence="1" type="ORF">SCALOS_LOCUS5605</name>
</gene>
<reference evidence="1" key="1">
    <citation type="submission" date="2021-06" db="EMBL/GenBank/DDBJ databases">
        <authorList>
            <person name="Kallberg Y."/>
            <person name="Tangrot J."/>
            <person name="Rosling A."/>
        </authorList>
    </citation>
    <scope>NUCLEOTIDE SEQUENCE</scope>
    <source>
        <strain evidence="1">AU212A</strain>
    </source>
</reference>
<evidence type="ECO:0000313" key="2">
    <source>
        <dbReference type="Proteomes" id="UP000789860"/>
    </source>
</evidence>
<protein>
    <submittedName>
        <fullName evidence="1">5221_t:CDS:1</fullName>
    </submittedName>
</protein>
<accession>A0ACA9M158</accession>
<name>A0ACA9M158_9GLOM</name>
<dbReference type="EMBL" id="CAJVPM010009397">
    <property type="protein sequence ID" value="CAG8563836.1"/>
    <property type="molecule type" value="Genomic_DNA"/>
</dbReference>
<keyword evidence="2" id="KW-1185">Reference proteome</keyword>